<proteinExistence type="inferred from homology"/>
<dbReference type="Gene3D" id="3.90.1150.10">
    <property type="entry name" value="Aspartate Aminotransferase, domain 1"/>
    <property type="match status" value="1"/>
</dbReference>
<dbReference type="PANTHER" id="PTHR30244:SF34">
    <property type="entry name" value="DTDP-4-AMINO-4,6-DIDEOXYGALACTOSE TRANSAMINASE"/>
    <property type="match status" value="1"/>
</dbReference>
<reference evidence="4 5" key="1">
    <citation type="journal article" date="2016" name="Nat. Commun.">
        <title>Thousands of microbial genomes shed light on interconnected biogeochemical processes in an aquifer system.</title>
        <authorList>
            <person name="Anantharaman K."/>
            <person name="Brown C.T."/>
            <person name="Hug L.A."/>
            <person name="Sharon I."/>
            <person name="Castelle C.J."/>
            <person name="Probst A.J."/>
            <person name="Thomas B.C."/>
            <person name="Singh A."/>
            <person name="Wilkins M.J."/>
            <person name="Karaoz U."/>
            <person name="Brodie E.L."/>
            <person name="Williams K.H."/>
            <person name="Hubbard S.S."/>
            <person name="Banfield J.F."/>
        </authorList>
    </citation>
    <scope>NUCLEOTIDE SEQUENCE [LARGE SCALE GENOMIC DNA]</scope>
</reference>
<dbReference type="AlphaFoldDB" id="A0A1F5G029"/>
<feature type="active site" description="Proton acceptor" evidence="1">
    <location>
        <position position="186"/>
    </location>
</feature>
<dbReference type="Proteomes" id="UP000177069">
    <property type="component" value="Unassembled WGS sequence"/>
</dbReference>
<dbReference type="CDD" id="cd00616">
    <property type="entry name" value="AHBA_syn"/>
    <property type="match status" value="1"/>
</dbReference>
<evidence type="ECO:0000256" key="3">
    <source>
        <dbReference type="RuleBase" id="RU004508"/>
    </source>
</evidence>
<evidence type="ECO:0000256" key="2">
    <source>
        <dbReference type="PIRSR" id="PIRSR000390-2"/>
    </source>
</evidence>
<dbReference type="GO" id="GO:0008483">
    <property type="term" value="F:transaminase activity"/>
    <property type="evidence" value="ECO:0007669"/>
    <property type="project" value="TreeGrafter"/>
</dbReference>
<organism evidence="4 5">
    <name type="scientific">Candidatus Curtissbacteria bacterium RIFCSPHIGHO2_01_FULL_41_13</name>
    <dbReference type="NCBI Taxonomy" id="1797745"/>
    <lineage>
        <taxon>Bacteria</taxon>
        <taxon>Candidatus Curtissiibacteriota</taxon>
    </lineage>
</organism>
<evidence type="ECO:0000256" key="1">
    <source>
        <dbReference type="PIRSR" id="PIRSR000390-1"/>
    </source>
</evidence>
<dbReference type="Pfam" id="PF01041">
    <property type="entry name" value="DegT_DnrJ_EryC1"/>
    <property type="match status" value="1"/>
</dbReference>
<dbReference type="InterPro" id="IPR015424">
    <property type="entry name" value="PyrdxlP-dep_Trfase"/>
</dbReference>
<dbReference type="PIRSF" id="PIRSF000390">
    <property type="entry name" value="PLP_StrS"/>
    <property type="match status" value="1"/>
</dbReference>
<evidence type="ECO:0000313" key="4">
    <source>
        <dbReference type="EMBL" id="OGD85211.1"/>
    </source>
</evidence>
<feature type="modified residue" description="N6-(pyridoxal phosphate)lysine" evidence="2">
    <location>
        <position position="186"/>
    </location>
</feature>
<dbReference type="NCBIfam" id="TIGR03588">
    <property type="entry name" value="PseC"/>
    <property type="match status" value="1"/>
</dbReference>
<evidence type="ECO:0000313" key="5">
    <source>
        <dbReference type="Proteomes" id="UP000177069"/>
    </source>
</evidence>
<dbReference type="Gene3D" id="3.40.640.10">
    <property type="entry name" value="Type I PLP-dependent aspartate aminotransferase-like (Major domain)"/>
    <property type="match status" value="1"/>
</dbReference>
<gene>
    <name evidence="4" type="ORF">A2696_02955</name>
</gene>
<dbReference type="InterPro" id="IPR015422">
    <property type="entry name" value="PyrdxlP-dep_Trfase_small"/>
</dbReference>
<protein>
    <submittedName>
        <fullName evidence="4">UDP-4-amino-4, 6-dideoxy-N-acetyl-beta-L-altrosamine transaminase</fullName>
    </submittedName>
</protein>
<accession>A0A1F5G029</accession>
<dbReference type="InterPro" id="IPR015421">
    <property type="entry name" value="PyrdxlP-dep_Trfase_major"/>
</dbReference>
<sequence>MMTKASQIPYGRQWIDKNDIAEVVKTLRSNWITTGPKIGQFENAIASYVDAKYAACVSNGTNALHLACLVAGIGPGDEVIIPTISFVASANCVLYCNAKPILVDIYEDTLTINVEEAEKKITKKTKAIIAVDFAGHPANWSKLKKLAKTHKLILIDDAAHAFGSKYQGHKIGSIANLTTFSFHPVKTITTAEGGAVTTNNKSFYEKLLLFRNHGIEKTSELSKKFGGWYYEVKSLGYNFRMTDLQAALGLSQLSKIDAFIKKRRSLWKNYQRHLNRLEGIVIPKEEKGVLAAWHLYPIRIKEWVIEKSRREVFEALVEAGIQCQVHYIPIHLQPLYRKLFGYKLGDFPIAEKYYSQAISLPLFSSLTNQDQTKVIKTLKKIVHEG</sequence>
<dbReference type="SUPFAM" id="SSF53383">
    <property type="entry name" value="PLP-dependent transferases"/>
    <property type="match status" value="1"/>
</dbReference>
<comment type="caution">
    <text evidence="4">The sequence shown here is derived from an EMBL/GenBank/DDBJ whole genome shotgun (WGS) entry which is preliminary data.</text>
</comment>
<keyword evidence="2 3" id="KW-0663">Pyridoxal phosphate</keyword>
<comment type="similarity">
    <text evidence="3">Belongs to the DegT/DnrJ/EryC1 family.</text>
</comment>
<dbReference type="GO" id="GO:0000271">
    <property type="term" value="P:polysaccharide biosynthetic process"/>
    <property type="evidence" value="ECO:0007669"/>
    <property type="project" value="TreeGrafter"/>
</dbReference>
<dbReference type="GO" id="GO:0030170">
    <property type="term" value="F:pyridoxal phosphate binding"/>
    <property type="evidence" value="ECO:0007669"/>
    <property type="project" value="TreeGrafter"/>
</dbReference>
<dbReference type="EMBL" id="MFBA01000033">
    <property type="protein sequence ID" value="OGD85211.1"/>
    <property type="molecule type" value="Genomic_DNA"/>
</dbReference>
<dbReference type="InterPro" id="IPR020026">
    <property type="entry name" value="PseC"/>
</dbReference>
<dbReference type="PANTHER" id="PTHR30244">
    <property type="entry name" value="TRANSAMINASE"/>
    <property type="match status" value="1"/>
</dbReference>
<name>A0A1F5G029_9BACT</name>
<dbReference type="InterPro" id="IPR000653">
    <property type="entry name" value="DegT/StrS_aminotransferase"/>
</dbReference>